<dbReference type="AlphaFoldDB" id="A0A8J8PEH1"/>
<feature type="domain" description="Glycosyl transferase family 1" evidence="2">
    <location>
        <begin position="168"/>
        <end position="324"/>
    </location>
</feature>
<dbReference type="EMBL" id="LVVT01000002">
    <property type="protein sequence ID" value="TQS84269.1"/>
    <property type="molecule type" value="Genomic_DNA"/>
</dbReference>
<organism evidence="4 5">
    <name type="scientific">Candidatus Methanomassiliicoccus intestinalis</name>
    <dbReference type="NCBI Taxonomy" id="1406512"/>
    <lineage>
        <taxon>Archaea</taxon>
        <taxon>Methanobacteriati</taxon>
        <taxon>Thermoplasmatota</taxon>
        <taxon>Thermoplasmata</taxon>
        <taxon>Methanomassiliicoccales</taxon>
        <taxon>Methanomassiliicoccaceae</taxon>
        <taxon>Methanomassiliicoccus</taxon>
    </lineage>
</organism>
<dbReference type="RefSeq" id="WP_020447994.1">
    <property type="nucleotide sequence ID" value="NZ_CAYAYA010000019.1"/>
</dbReference>
<sequence>MKVVVLCRKLEGMPANGFDRYSHDLVENLSKLPEVEIILPNQTPSLDIRSYGSVASPLYYDIFLPIVTILRGRMKGDVFHAVTDGQAVVFPWLKGKKILTMHHVDKTPPIGVKEKIFRVFYGFGTRMGVEHADMIICISEQTKKEIQEAYGVEDSRLCVINHSVSSRFQQLPDVKKERVVGYLGALKNRKNLEFMIRTAAAYKKMYPDDKVIFSICGEGPENGRLKSLTAQLALDDTIEFRGKIPDDGLVNTYNSFKLFCLPSLQEGFGLPVIEAERCGVPVLTIADAMIPEEVVTAATKCQDEEDMAAKIHLLLDDETAYQEAVDKSLKHSQIFSPECTAKQTLEVYQKVLGRS</sequence>
<protein>
    <submittedName>
        <fullName evidence="4">Uncharacterized protein</fullName>
    </submittedName>
</protein>
<evidence type="ECO:0000259" key="3">
    <source>
        <dbReference type="Pfam" id="PF13439"/>
    </source>
</evidence>
<dbReference type="Pfam" id="PF00534">
    <property type="entry name" value="Glycos_transf_1"/>
    <property type="match status" value="1"/>
</dbReference>
<dbReference type="PANTHER" id="PTHR46401">
    <property type="entry name" value="GLYCOSYLTRANSFERASE WBBK-RELATED"/>
    <property type="match status" value="1"/>
</dbReference>
<gene>
    <name evidence="4" type="ORF">A3207_05345</name>
</gene>
<proteinExistence type="predicted"/>
<dbReference type="Gene3D" id="3.40.50.2000">
    <property type="entry name" value="Glycogen Phosphorylase B"/>
    <property type="match status" value="2"/>
</dbReference>
<evidence type="ECO:0000313" key="5">
    <source>
        <dbReference type="Proteomes" id="UP000752814"/>
    </source>
</evidence>
<name>A0A8J8PEH1_9ARCH</name>
<dbReference type="OMA" id="YENSICH"/>
<dbReference type="SUPFAM" id="SSF53756">
    <property type="entry name" value="UDP-Glycosyltransferase/glycogen phosphorylase"/>
    <property type="match status" value="1"/>
</dbReference>
<dbReference type="Proteomes" id="UP000752814">
    <property type="component" value="Unassembled WGS sequence"/>
</dbReference>
<accession>A0A8J8PEH1</accession>
<dbReference type="Pfam" id="PF13439">
    <property type="entry name" value="Glyco_transf_4"/>
    <property type="match status" value="1"/>
</dbReference>
<reference evidence="4" key="1">
    <citation type="submission" date="2016-03" db="EMBL/GenBank/DDBJ databases">
        <authorList>
            <person name="Borrel G."/>
            <person name="Mccann A."/>
            <person name="O'Toole P.W."/>
        </authorList>
    </citation>
    <scope>NUCLEOTIDE SEQUENCE</scope>
    <source>
        <strain evidence="4">183</strain>
    </source>
</reference>
<dbReference type="InterPro" id="IPR001296">
    <property type="entry name" value="Glyco_trans_1"/>
</dbReference>
<dbReference type="GO" id="GO:0016757">
    <property type="term" value="F:glycosyltransferase activity"/>
    <property type="evidence" value="ECO:0007669"/>
    <property type="project" value="InterPro"/>
</dbReference>
<keyword evidence="1" id="KW-0808">Transferase</keyword>
<evidence type="ECO:0000256" key="1">
    <source>
        <dbReference type="ARBA" id="ARBA00022679"/>
    </source>
</evidence>
<dbReference type="PANTHER" id="PTHR46401:SF2">
    <property type="entry name" value="GLYCOSYLTRANSFERASE WBBK-RELATED"/>
    <property type="match status" value="1"/>
</dbReference>
<comment type="caution">
    <text evidence="4">The sequence shown here is derived from an EMBL/GenBank/DDBJ whole genome shotgun (WGS) entry which is preliminary data.</text>
</comment>
<dbReference type="GeneID" id="41322499"/>
<evidence type="ECO:0000313" key="4">
    <source>
        <dbReference type="EMBL" id="TQS84269.1"/>
    </source>
</evidence>
<dbReference type="CDD" id="cd03809">
    <property type="entry name" value="GT4_MtfB-like"/>
    <property type="match status" value="1"/>
</dbReference>
<dbReference type="InterPro" id="IPR028098">
    <property type="entry name" value="Glyco_trans_4-like_N"/>
</dbReference>
<evidence type="ECO:0000259" key="2">
    <source>
        <dbReference type="Pfam" id="PF00534"/>
    </source>
</evidence>
<feature type="domain" description="Glycosyltransferase subfamily 4-like N-terminal" evidence="3">
    <location>
        <begin position="16"/>
        <end position="164"/>
    </location>
</feature>